<dbReference type="EMBL" id="JAQZSM010000028">
    <property type="protein sequence ID" value="MDD7973260.1"/>
    <property type="molecule type" value="Genomic_DNA"/>
</dbReference>
<feature type="chain" id="PRO_5047177024" evidence="2">
    <location>
        <begin position="20"/>
        <end position="1136"/>
    </location>
</feature>
<evidence type="ECO:0000259" key="3">
    <source>
        <dbReference type="Pfam" id="PF13205"/>
    </source>
</evidence>
<keyword evidence="5" id="KW-1185">Reference proteome</keyword>
<dbReference type="InterPro" id="IPR032812">
    <property type="entry name" value="SbsA_Ig"/>
</dbReference>
<dbReference type="Proteomes" id="UP001431784">
    <property type="component" value="Unassembled WGS sequence"/>
</dbReference>
<dbReference type="Pfam" id="PF13205">
    <property type="entry name" value="Big_5"/>
    <property type="match status" value="1"/>
</dbReference>
<sequence>MPPRSLQAILFAACIGAMAATAPALSQETIEIPRQQIEALPDLPVPEFDIDLSTPEGLFRSMEEIARTDWTGTLPEAVTEAILGASPIEAHAPVVWEMQATGAWNETLQGAGILNVFDHVALRSSGRQFLALLDSDARDWPLQVFVMVPNDGPGVTWHQFAGAGTGSSTGGTGVGAVANHMFDAEQIIGFATPQGMRSPSFTELEDAYYYTQVEGGHVRLDERGNAYRLSFAANVVEYHSDDREPTGRRARISGWICEAAAWETDPDSCLYEPLEVFASTPAHDRENVNYREPAVEVTFSDPVEPVSLTEGFSLSTRDASGERLTVDGAWMQAGAQDYAFVPDFPLRSGTIYEARITGGEDGVRAIDSGEVLEEDYWWRFSTMINLDEQAPADDPAFDMRVFQTVRDAPLVMDKPTLTRVYVDWLPHDDIHPAWQPESYPMDIALAPLHPRLVGQGGTPPGAEGELRIYRSSGFGDQDRRHARNTINFFGWEPEWNGFTSELELVASPYDPFPQPLPETLVEEVREVENWPVWPDDLVFRYGVIEVNEWEDGPPTEMRQVINSVIADAEELATAIMPVRAARGMRLGLRIGPEQLGTSGNYLNQLEHLMRNELPHALGSDNEVVMLFAPMSFAGPGLAFSALSRVSDLDRRMALLSPEDHVCYFGDEYVMAFVHEVLHTYGMWHNPAESDEIDLVQECLRINSATGHVDQTIEGFRIDASGLDGWNKSAQEGNEESHDTLVSVMWPYLTSARQVWISEWEYEALQQSFGTRWERFGSRDLPVSGIRFADLPGQPAILTDARAPRPEYLTVLGVVALDGSALEIDAITLRPPPQVTSRGPLTAELLDVQGRVVSQARFGGELDHHDHDHAHTHAHTAEVVQHHHHDDEARWPLFSVALEADPQARRLVIRRGDTVLAERAAPGVPPRLEVLHDAPALELGEAPVTLSWEADGAGQLRHTVRYSPTGGPPWDVLALRQNEQALTIAPEDLRAGPAPTLRIVSDDGFHHAARDLPLRLNRAPVPRLLAGAAGGSLTLEFDTLIDPAALSEAVQLHDSEGVKIPFKLHQGRRQHLASLLPDAHAQAGAPYSVRLGAGLADIFGNTLQEEVVLLIEPAPQTGLQHGLQADPPASLFDLFAQ</sequence>
<keyword evidence="1 2" id="KW-0732">Signal</keyword>
<proteinExistence type="predicted"/>
<gene>
    <name evidence="4" type="ORF">PUT78_19455</name>
</gene>
<comment type="caution">
    <text evidence="4">The sequence shown here is derived from an EMBL/GenBank/DDBJ whole genome shotgun (WGS) entry which is preliminary data.</text>
</comment>
<accession>A0ABT5TDQ8</accession>
<evidence type="ECO:0000313" key="5">
    <source>
        <dbReference type="Proteomes" id="UP001431784"/>
    </source>
</evidence>
<feature type="domain" description="SbsA Ig-like" evidence="3">
    <location>
        <begin position="273"/>
        <end position="382"/>
    </location>
</feature>
<organism evidence="4 5">
    <name type="scientific">Roseinatronobacter alkalisoli</name>
    <dbReference type="NCBI Taxonomy" id="3028235"/>
    <lineage>
        <taxon>Bacteria</taxon>
        <taxon>Pseudomonadati</taxon>
        <taxon>Pseudomonadota</taxon>
        <taxon>Alphaproteobacteria</taxon>
        <taxon>Rhodobacterales</taxon>
        <taxon>Paracoccaceae</taxon>
        <taxon>Roseinatronobacter</taxon>
    </lineage>
</organism>
<evidence type="ECO:0000256" key="1">
    <source>
        <dbReference type="ARBA" id="ARBA00022729"/>
    </source>
</evidence>
<evidence type="ECO:0000313" key="4">
    <source>
        <dbReference type="EMBL" id="MDD7973260.1"/>
    </source>
</evidence>
<dbReference type="SUPFAM" id="SSF55486">
    <property type="entry name" value="Metalloproteases ('zincins'), catalytic domain"/>
    <property type="match status" value="1"/>
</dbReference>
<name>A0ABT5TDQ8_9RHOB</name>
<protein>
    <submittedName>
        <fullName evidence="4">Ig-like domain-containing protein</fullName>
    </submittedName>
</protein>
<feature type="signal peptide" evidence="2">
    <location>
        <begin position="1"/>
        <end position="19"/>
    </location>
</feature>
<dbReference type="RefSeq" id="WP_274353931.1">
    <property type="nucleotide sequence ID" value="NZ_JAQZSM010000028.1"/>
</dbReference>
<reference evidence="4" key="1">
    <citation type="submission" date="2023-02" db="EMBL/GenBank/DDBJ databases">
        <title>Description of Roseinatronobacter alkalisoli sp. nov., an alkaliphilic bacerium isolated from soda soil.</title>
        <authorList>
            <person name="Wei W."/>
        </authorList>
    </citation>
    <scope>NUCLEOTIDE SEQUENCE</scope>
    <source>
        <strain evidence="4">HJB301</strain>
    </source>
</reference>
<evidence type="ECO:0000256" key="2">
    <source>
        <dbReference type="SAM" id="SignalP"/>
    </source>
</evidence>